<comment type="caution">
    <text evidence="6">The sequence shown here is derived from an EMBL/GenBank/DDBJ whole genome shotgun (WGS) entry which is preliminary data.</text>
</comment>
<dbReference type="GO" id="GO:0015689">
    <property type="term" value="P:molybdate ion transport"/>
    <property type="evidence" value="ECO:0007669"/>
    <property type="project" value="InterPro"/>
</dbReference>
<dbReference type="InterPro" id="IPR005950">
    <property type="entry name" value="ModA"/>
</dbReference>
<dbReference type="GO" id="GO:0046872">
    <property type="term" value="F:metal ion binding"/>
    <property type="evidence" value="ECO:0007669"/>
    <property type="project" value="UniProtKB-KW"/>
</dbReference>
<evidence type="ECO:0000256" key="4">
    <source>
        <dbReference type="PIRSR" id="PIRSR004846-1"/>
    </source>
</evidence>
<dbReference type="CDD" id="cd13539">
    <property type="entry name" value="PBP2_AvModA"/>
    <property type="match status" value="1"/>
</dbReference>
<evidence type="ECO:0000256" key="5">
    <source>
        <dbReference type="SAM" id="SignalP"/>
    </source>
</evidence>
<name>A0A084U5H5_9HYPH</name>
<dbReference type="EMBL" id="JMQM01000003">
    <property type="protein sequence ID" value="KFB08211.1"/>
    <property type="molecule type" value="Genomic_DNA"/>
</dbReference>
<evidence type="ECO:0000256" key="3">
    <source>
        <dbReference type="ARBA" id="ARBA00022729"/>
    </source>
</evidence>
<dbReference type="Gene3D" id="3.40.190.10">
    <property type="entry name" value="Periplasmic binding protein-like II"/>
    <property type="match status" value="2"/>
</dbReference>
<keyword evidence="3 5" id="KW-0732">Signal</keyword>
<dbReference type="Proteomes" id="UP000053675">
    <property type="component" value="Unassembled WGS sequence"/>
</dbReference>
<evidence type="ECO:0000256" key="2">
    <source>
        <dbReference type="ARBA" id="ARBA00022723"/>
    </source>
</evidence>
<dbReference type="PANTHER" id="PTHR30632">
    <property type="entry name" value="MOLYBDATE-BINDING PERIPLASMIC PROTEIN"/>
    <property type="match status" value="1"/>
</dbReference>
<dbReference type="STRING" id="472175.EL18_03421"/>
<dbReference type="NCBIfam" id="TIGR01256">
    <property type="entry name" value="modA"/>
    <property type="match status" value="1"/>
</dbReference>
<dbReference type="RefSeq" id="WP_200875551.1">
    <property type="nucleotide sequence ID" value="NZ_JMQM01000003.1"/>
</dbReference>
<protein>
    <submittedName>
        <fullName evidence="6">Molybdenum ABC transporter periplasmic molybdate-binding protein</fullName>
    </submittedName>
</protein>
<evidence type="ECO:0000256" key="1">
    <source>
        <dbReference type="ARBA" id="ARBA00009175"/>
    </source>
</evidence>
<reference evidence="6 7" key="1">
    <citation type="submission" date="2014-05" db="EMBL/GenBank/DDBJ databases">
        <title>Draft Genome Sequence of Nitratireductor basaltis Strain UMTGB225, A Marine Bacterium Isolated from Green Barrel Tunicate.</title>
        <authorList>
            <person name="Gan H.Y."/>
        </authorList>
    </citation>
    <scope>NUCLEOTIDE SEQUENCE [LARGE SCALE GENOMIC DNA]</scope>
    <source>
        <strain evidence="6 7">UMTGB225</strain>
    </source>
</reference>
<dbReference type="PANTHER" id="PTHR30632:SF14">
    <property type="entry name" value="TUNGSTATE_MOLYBDATE_CHROMATE-BINDING PROTEIN MODA"/>
    <property type="match status" value="1"/>
</dbReference>
<organism evidence="6 7">
    <name type="scientific">Nitratireductor basaltis</name>
    <dbReference type="NCBI Taxonomy" id="472175"/>
    <lineage>
        <taxon>Bacteria</taxon>
        <taxon>Pseudomonadati</taxon>
        <taxon>Pseudomonadota</taxon>
        <taxon>Alphaproteobacteria</taxon>
        <taxon>Hyphomicrobiales</taxon>
        <taxon>Phyllobacteriaceae</taxon>
        <taxon>Nitratireductor</taxon>
    </lineage>
</organism>
<feature type="binding site" evidence="4">
    <location>
        <position position="170"/>
    </location>
    <ligand>
        <name>molybdate</name>
        <dbReference type="ChEBI" id="CHEBI:36264"/>
    </ligand>
</feature>
<keyword evidence="7" id="KW-1185">Reference proteome</keyword>
<dbReference type="SUPFAM" id="SSF53850">
    <property type="entry name" value="Periplasmic binding protein-like II"/>
    <property type="match status" value="1"/>
</dbReference>
<dbReference type="GO" id="GO:0030973">
    <property type="term" value="F:molybdate ion binding"/>
    <property type="evidence" value="ECO:0007669"/>
    <property type="project" value="InterPro"/>
</dbReference>
<accession>A0A084U5H5</accession>
<proteinExistence type="inferred from homology"/>
<dbReference type="InterPro" id="IPR044084">
    <property type="entry name" value="AvModA-like_subst-bd"/>
</dbReference>
<keyword evidence="2 4" id="KW-0479">Metal-binding</keyword>
<dbReference type="PATRIC" id="fig|472175.3.peg.3419"/>
<sequence length="254" mass="27135">MQPRLTFFLHMLFILPIMALLGAQTADAAKAHIAVAANFIEPARRLVERLEAKSEHRYTLSFASTGQLTAQIIQGAPYDVLLAADEDHAGKLIAEGLALKTSRFTYALGRLALWAGGEAISPETVRKDPPQRFAIANPETAPYGRAAVQSLEKLELAELMSPRLVKGNSVAQTFQFVASGNAGAGMVALSQLHDQPIATYWPVPSNLHDPIIQDAVLLTPAADNAAALAFLTFLKSAEARAIITDFGYETGGGA</sequence>
<dbReference type="AlphaFoldDB" id="A0A084U5H5"/>
<dbReference type="eggNOG" id="COG0725">
    <property type="taxonomic scope" value="Bacteria"/>
</dbReference>
<feature type="chain" id="PRO_5001783136" evidence="5">
    <location>
        <begin position="29"/>
        <end position="254"/>
    </location>
</feature>
<dbReference type="InterPro" id="IPR050682">
    <property type="entry name" value="ModA/WtpA"/>
</dbReference>
<feature type="binding site" evidence="4">
    <location>
        <position position="65"/>
    </location>
    <ligand>
        <name>molybdate</name>
        <dbReference type="ChEBI" id="CHEBI:36264"/>
    </ligand>
</feature>
<evidence type="ECO:0000313" key="6">
    <source>
        <dbReference type="EMBL" id="KFB08211.1"/>
    </source>
</evidence>
<feature type="signal peptide" evidence="5">
    <location>
        <begin position="1"/>
        <end position="28"/>
    </location>
</feature>
<gene>
    <name evidence="6" type="ORF">EL18_03421</name>
</gene>
<dbReference type="Pfam" id="PF13531">
    <property type="entry name" value="SBP_bac_11"/>
    <property type="match status" value="1"/>
</dbReference>
<dbReference type="PIRSF" id="PIRSF004846">
    <property type="entry name" value="ModA"/>
    <property type="match status" value="1"/>
</dbReference>
<keyword evidence="4" id="KW-0500">Molybdenum</keyword>
<evidence type="ECO:0000313" key="7">
    <source>
        <dbReference type="Proteomes" id="UP000053675"/>
    </source>
</evidence>
<comment type="similarity">
    <text evidence="1">Belongs to the bacterial solute-binding protein ModA family.</text>
</comment>